<sequence>MYPNVSGLYSARVALDSAFEVLDGVPKAVEEIESCGLGLVVRLELIVLMGCPLTPISSLGVTI</sequence>
<accession>A0A553PHJ4</accession>
<dbReference type="AlphaFoldDB" id="A0A553PHJ4"/>
<gene>
    <name evidence="1" type="ORF">TCAL_15995</name>
</gene>
<dbReference type="EMBL" id="VCGU01000004">
    <property type="protein sequence ID" value="TRY77161.1"/>
    <property type="molecule type" value="Genomic_DNA"/>
</dbReference>
<name>A0A553PHJ4_TIGCA</name>
<organism evidence="1 2">
    <name type="scientific">Tigriopus californicus</name>
    <name type="common">Marine copepod</name>
    <dbReference type="NCBI Taxonomy" id="6832"/>
    <lineage>
        <taxon>Eukaryota</taxon>
        <taxon>Metazoa</taxon>
        <taxon>Ecdysozoa</taxon>
        <taxon>Arthropoda</taxon>
        <taxon>Crustacea</taxon>
        <taxon>Multicrustacea</taxon>
        <taxon>Hexanauplia</taxon>
        <taxon>Copepoda</taxon>
        <taxon>Harpacticoida</taxon>
        <taxon>Harpacticidae</taxon>
        <taxon>Tigriopus</taxon>
    </lineage>
</organism>
<dbReference type="Proteomes" id="UP000318571">
    <property type="component" value="Chromosome 5"/>
</dbReference>
<evidence type="ECO:0000313" key="2">
    <source>
        <dbReference type="Proteomes" id="UP000318571"/>
    </source>
</evidence>
<proteinExistence type="predicted"/>
<reference evidence="1 2" key="1">
    <citation type="journal article" date="2018" name="Nat. Ecol. Evol.">
        <title>Genomic signatures of mitonuclear coevolution across populations of Tigriopus californicus.</title>
        <authorList>
            <person name="Barreto F.S."/>
            <person name="Watson E.T."/>
            <person name="Lima T.G."/>
            <person name="Willett C.S."/>
            <person name="Edmands S."/>
            <person name="Li W."/>
            <person name="Burton R.S."/>
        </authorList>
    </citation>
    <scope>NUCLEOTIDE SEQUENCE [LARGE SCALE GENOMIC DNA]</scope>
    <source>
        <strain evidence="1 2">San Diego</strain>
    </source>
</reference>
<keyword evidence="2" id="KW-1185">Reference proteome</keyword>
<protein>
    <submittedName>
        <fullName evidence="1">Uncharacterized protein</fullName>
    </submittedName>
</protein>
<evidence type="ECO:0000313" key="1">
    <source>
        <dbReference type="EMBL" id="TRY77161.1"/>
    </source>
</evidence>
<comment type="caution">
    <text evidence="1">The sequence shown here is derived from an EMBL/GenBank/DDBJ whole genome shotgun (WGS) entry which is preliminary data.</text>
</comment>